<dbReference type="SUPFAM" id="SSF52540">
    <property type="entry name" value="P-loop containing nucleoside triphosphate hydrolases"/>
    <property type="match status" value="1"/>
</dbReference>
<dbReference type="EC" id="2.7.1.33" evidence="1"/>
<accession>A0A645AUD6</accession>
<proteinExistence type="predicted"/>
<keyword evidence="1" id="KW-0418">Kinase</keyword>
<dbReference type="Gene3D" id="3.40.50.300">
    <property type="entry name" value="P-loop containing nucleotide triphosphate hydrolases"/>
    <property type="match status" value="1"/>
</dbReference>
<sequence>MALRDTAFRDPTSFFRSYAELSDEEAVWQAREVWDTINKPNLVENIEPTRDRATAILRKGSDHVISEVRIRRI</sequence>
<organism evidence="1">
    <name type="scientific">bioreactor metagenome</name>
    <dbReference type="NCBI Taxonomy" id="1076179"/>
    <lineage>
        <taxon>unclassified sequences</taxon>
        <taxon>metagenomes</taxon>
        <taxon>ecological metagenomes</taxon>
    </lineage>
</organism>
<gene>
    <name evidence="1" type="primary">coaA_3</name>
    <name evidence="1" type="ORF">SDC9_103681</name>
</gene>
<dbReference type="InterPro" id="IPR027417">
    <property type="entry name" value="P-loop_NTPase"/>
</dbReference>
<dbReference type="EMBL" id="VSSQ01015968">
    <property type="protein sequence ID" value="MPM56865.1"/>
    <property type="molecule type" value="Genomic_DNA"/>
</dbReference>
<keyword evidence="1" id="KW-0808">Transferase</keyword>
<comment type="caution">
    <text evidence="1">The sequence shown here is derived from an EMBL/GenBank/DDBJ whole genome shotgun (WGS) entry which is preliminary data.</text>
</comment>
<dbReference type="GO" id="GO:0004594">
    <property type="term" value="F:pantothenate kinase activity"/>
    <property type="evidence" value="ECO:0007669"/>
    <property type="project" value="UniProtKB-EC"/>
</dbReference>
<dbReference type="AlphaFoldDB" id="A0A645AUD6"/>
<name>A0A645AUD6_9ZZZZ</name>
<protein>
    <submittedName>
        <fullName evidence="1">Pantothenate kinase</fullName>
        <ecNumber evidence="1">2.7.1.33</ecNumber>
    </submittedName>
</protein>
<reference evidence="1" key="1">
    <citation type="submission" date="2019-08" db="EMBL/GenBank/DDBJ databases">
        <authorList>
            <person name="Kucharzyk K."/>
            <person name="Murdoch R.W."/>
            <person name="Higgins S."/>
            <person name="Loffler F."/>
        </authorList>
    </citation>
    <scope>NUCLEOTIDE SEQUENCE</scope>
</reference>
<evidence type="ECO:0000313" key="1">
    <source>
        <dbReference type="EMBL" id="MPM56865.1"/>
    </source>
</evidence>